<feature type="compositionally biased region" description="Polar residues" evidence="1">
    <location>
        <begin position="227"/>
        <end position="240"/>
    </location>
</feature>
<protein>
    <submittedName>
        <fullName evidence="2">Uncharacterized protein</fullName>
    </submittedName>
</protein>
<feature type="compositionally biased region" description="Low complexity" evidence="1">
    <location>
        <begin position="202"/>
        <end position="214"/>
    </location>
</feature>
<dbReference type="EMBL" id="NHTK01000704">
    <property type="protein sequence ID" value="PPR06121.1"/>
    <property type="molecule type" value="Genomic_DNA"/>
</dbReference>
<evidence type="ECO:0000313" key="2">
    <source>
        <dbReference type="EMBL" id="PPR06121.1"/>
    </source>
</evidence>
<name>A0A409YSY6_9AGAR</name>
<feature type="region of interest" description="Disordered" evidence="1">
    <location>
        <begin position="199"/>
        <end position="240"/>
    </location>
</feature>
<gene>
    <name evidence="2" type="ORF">CVT24_004210</name>
</gene>
<accession>A0A409YSY6</accession>
<proteinExistence type="predicted"/>
<comment type="caution">
    <text evidence="2">The sequence shown here is derived from an EMBL/GenBank/DDBJ whole genome shotgun (WGS) entry which is preliminary data.</text>
</comment>
<dbReference type="AlphaFoldDB" id="A0A409YSY6"/>
<dbReference type="Proteomes" id="UP000284842">
    <property type="component" value="Unassembled WGS sequence"/>
</dbReference>
<keyword evidence="3" id="KW-1185">Reference proteome</keyword>
<organism evidence="2 3">
    <name type="scientific">Panaeolus cyanescens</name>
    <dbReference type="NCBI Taxonomy" id="181874"/>
    <lineage>
        <taxon>Eukaryota</taxon>
        <taxon>Fungi</taxon>
        <taxon>Dikarya</taxon>
        <taxon>Basidiomycota</taxon>
        <taxon>Agaricomycotina</taxon>
        <taxon>Agaricomycetes</taxon>
        <taxon>Agaricomycetidae</taxon>
        <taxon>Agaricales</taxon>
        <taxon>Agaricineae</taxon>
        <taxon>Galeropsidaceae</taxon>
        <taxon>Panaeolus</taxon>
    </lineage>
</organism>
<feature type="region of interest" description="Disordered" evidence="1">
    <location>
        <begin position="1"/>
        <end position="26"/>
    </location>
</feature>
<evidence type="ECO:0000256" key="1">
    <source>
        <dbReference type="SAM" id="MobiDB-lite"/>
    </source>
</evidence>
<reference evidence="2 3" key="1">
    <citation type="journal article" date="2018" name="Evol. Lett.">
        <title>Horizontal gene cluster transfer increased hallucinogenic mushroom diversity.</title>
        <authorList>
            <person name="Reynolds H.T."/>
            <person name="Vijayakumar V."/>
            <person name="Gluck-Thaler E."/>
            <person name="Korotkin H.B."/>
            <person name="Matheny P.B."/>
            <person name="Slot J.C."/>
        </authorList>
    </citation>
    <scope>NUCLEOTIDE SEQUENCE [LARGE SCALE GENOMIC DNA]</scope>
    <source>
        <strain evidence="2 3">2629</strain>
    </source>
</reference>
<dbReference type="InParanoid" id="A0A409YSY6"/>
<evidence type="ECO:0000313" key="3">
    <source>
        <dbReference type="Proteomes" id="UP000284842"/>
    </source>
</evidence>
<sequence>MPEVQIRLQGMDPISDAPGLSPQPSRPLELISADIPKTSGACVIAFERSDNSPQVSGTTGIRVVISIPVPQRGSGLTGVRINAIAEAQSSSPDSPSCVLSNKSTTAAQIVQDPIFEPTNCRLIFSTRQPSKTTLQWLLSRSLLRRLRWKSAPLLPTKLALSFDVEHNAPVNLQLSVVFTFSRGIFRTRSLHIVNTQVPVYPRSPTSSSNPTTTPKAKNMATNAVEPTDTSNESDSSNFLG</sequence>